<dbReference type="Proteomes" id="UP001320272">
    <property type="component" value="Unassembled WGS sequence"/>
</dbReference>
<reference evidence="2 3" key="1">
    <citation type="journal article" date="2021" name="Front. Microbiol.">
        <title>Aerobic Denitrification and Heterotrophic Sulfur Oxidation in the Genus Halomonas Revealed by Six Novel Species Characterizations and Genome-Based Analysis.</title>
        <authorList>
            <person name="Wang L."/>
            <person name="Shao Z."/>
        </authorList>
    </citation>
    <scope>NUCLEOTIDE SEQUENCE [LARGE SCALE GENOMIC DNA]</scope>
    <source>
        <strain evidence="2 3">MCCC 1A11058</strain>
    </source>
</reference>
<name>A0ABS9AYP4_9GAMM</name>
<evidence type="ECO:0000313" key="3">
    <source>
        <dbReference type="Proteomes" id="UP001320272"/>
    </source>
</evidence>
<keyword evidence="3" id="KW-1185">Reference proteome</keyword>
<dbReference type="Pfam" id="PF01909">
    <property type="entry name" value="NTP_transf_2"/>
    <property type="match status" value="1"/>
</dbReference>
<dbReference type="EMBL" id="JABFTV010000023">
    <property type="protein sequence ID" value="MCE8027035.1"/>
    <property type="molecule type" value="Genomic_DNA"/>
</dbReference>
<feature type="domain" description="Polymerase nucleotidyl transferase" evidence="1">
    <location>
        <begin position="11"/>
        <end position="85"/>
    </location>
</feature>
<proteinExistence type="predicted"/>
<dbReference type="CDD" id="cd05403">
    <property type="entry name" value="NT_KNTase_like"/>
    <property type="match status" value="1"/>
</dbReference>
<organism evidence="2 3">
    <name type="scientific">Billgrantia aerodenitrificans</name>
    <dbReference type="NCBI Taxonomy" id="2733483"/>
    <lineage>
        <taxon>Bacteria</taxon>
        <taxon>Pseudomonadati</taxon>
        <taxon>Pseudomonadota</taxon>
        <taxon>Gammaproteobacteria</taxon>
        <taxon>Oceanospirillales</taxon>
        <taxon>Halomonadaceae</taxon>
        <taxon>Billgrantia</taxon>
    </lineage>
</organism>
<sequence length="105" mass="11812">MRLTHEQVHIILTTVHDIVGGDVEVRLFGSRLDDNRKGGDLDLLLISSTPLPRLSLAEIKCKLEERLYLPVDILAYSRDKKPSPFQAIALIQGQTISGQFERIFA</sequence>
<evidence type="ECO:0000313" key="2">
    <source>
        <dbReference type="EMBL" id="MCE8027035.1"/>
    </source>
</evidence>
<gene>
    <name evidence="2" type="ORF">HOP59_23180</name>
</gene>
<accession>A0ABS9AYP4</accession>
<dbReference type="SUPFAM" id="SSF81301">
    <property type="entry name" value="Nucleotidyltransferase"/>
    <property type="match status" value="1"/>
</dbReference>
<dbReference type="Gene3D" id="3.30.460.10">
    <property type="entry name" value="Beta Polymerase, domain 2"/>
    <property type="match status" value="1"/>
</dbReference>
<protein>
    <submittedName>
        <fullName evidence="2">Nucleotidyltransferase domain-containing protein</fullName>
    </submittedName>
</protein>
<evidence type="ECO:0000259" key="1">
    <source>
        <dbReference type="Pfam" id="PF01909"/>
    </source>
</evidence>
<dbReference type="InterPro" id="IPR043519">
    <property type="entry name" value="NT_sf"/>
</dbReference>
<comment type="caution">
    <text evidence="2">The sequence shown here is derived from an EMBL/GenBank/DDBJ whole genome shotgun (WGS) entry which is preliminary data.</text>
</comment>
<dbReference type="InterPro" id="IPR002934">
    <property type="entry name" value="Polymerase_NTP_transf_dom"/>
</dbReference>